<dbReference type="InterPro" id="IPR051043">
    <property type="entry name" value="Sulfatase_Mod_Factor_Kinase"/>
</dbReference>
<dbReference type="OrthoDB" id="9768004at2"/>
<evidence type="ECO:0000313" key="3">
    <source>
        <dbReference type="Proteomes" id="UP000199103"/>
    </source>
</evidence>
<name>A0A1H1YZ32_9ACTN</name>
<gene>
    <name evidence="2" type="ORF">SAMN04489812_4869</name>
</gene>
<sequence length="665" mass="75094">MTEHFEPLLPRPLDRPRPVPLQATADLTDLDAAKIIAAPDDPAQWPAWRAALERWREDAVGRHEYRGDLYRRRDLAWAAQCYVVSQVWLWDELLYDADRGCFTPDRLIDDARQRFGGFDGIVLWHAYPIIGLDDRNQWDYYRLVPGLADLVERLHHLGVKVFLDYNPWDTGTRRTGEDADELALLIKDLDADGVFLDTLKEGGDRLLDTLHAARDGVAVEGESTVPLARVEDHPLSWAQWFADSEAPGVVRSHWYERRHMMHHVRRWHRDHHEELQSAWLNGIGVMVWEVVFGSWVGWNDRDALTLRRMSAAQRALHELLVEGDWTPLGGLDADAAERGLYGSIFGTDDQALVAVINRSDVDTHVTVAAPIDDADGYDLWPGSRTSVQDGRATITVPARGIGGLWVTTGSADTGWLTALDADPPRSTAFPYRLAMRTVPAPSREAPDGAGRVIISAGTFPLTVRYRCRETGMYEQAPFVDEWKPLAPRLHDLRTLERVAVLDHPVAVATSEVDERSFARFVSSTGHRPPEDHHRPTWLDRTVEESDPQRPVTEISLDDARAYAGWIGGRLPTEDEWQLAAGQPGWRRGEPLIWNLTESEHRDGRSRYLMLKGGSHYTAPDSPWYVDGGPQDPDFALKYLVPGLGLDRSPTVGFRLAWDLPKEPQR</sequence>
<protein>
    <submittedName>
        <fullName evidence="2">Sulfatase-modifying factor enzyme 1</fullName>
    </submittedName>
</protein>
<keyword evidence="3" id="KW-1185">Reference proteome</keyword>
<dbReference type="Proteomes" id="UP000199103">
    <property type="component" value="Chromosome I"/>
</dbReference>
<dbReference type="InterPro" id="IPR005532">
    <property type="entry name" value="SUMF_dom"/>
</dbReference>
<dbReference type="STRING" id="630515.SAMN04489812_4869"/>
<organism evidence="2 3">
    <name type="scientific">Microlunatus soli</name>
    <dbReference type="NCBI Taxonomy" id="630515"/>
    <lineage>
        <taxon>Bacteria</taxon>
        <taxon>Bacillati</taxon>
        <taxon>Actinomycetota</taxon>
        <taxon>Actinomycetes</taxon>
        <taxon>Propionibacteriales</taxon>
        <taxon>Propionibacteriaceae</taxon>
        <taxon>Microlunatus</taxon>
    </lineage>
</organism>
<dbReference type="InterPro" id="IPR016187">
    <property type="entry name" value="CTDL_fold"/>
</dbReference>
<reference evidence="2 3" key="1">
    <citation type="submission" date="2016-10" db="EMBL/GenBank/DDBJ databases">
        <authorList>
            <person name="de Groot N.N."/>
        </authorList>
    </citation>
    <scope>NUCLEOTIDE SEQUENCE [LARGE SCALE GENOMIC DNA]</scope>
    <source>
        <strain evidence="2 3">DSM 21800</strain>
    </source>
</reference>
<evidence type="ECO:0000313" key="2">
    <source>
        <dbReference type="EMBL" id="SDT26599.1"/>
    </source>
</evidence>
<dbReference type="AlphaFoldDB" id="A0A1H1YZ32"/>
<dbReference type="SUPFAM" id="SSF56436">
    <property type="entry name" value="C-type lectin-like"/>
    <property type="match status" value="1"/>
</dbReference>
<dbReference type="PANTHER" id="PTHR23150">
    <property type="entry name" value="SULFATASE MODIFYING FACTOR 1, 2"/>
    <property type="match status" value="1"/>
</dbReference>
<dbReference type="Gene3D" id="3.90.1580.10">
    <property type="entry name" value="paralog of FGE (formylglycine-generating enzyme)"/>
    <property type="match status" value="1"/>
</dbReference>
<dbReference type="PANTHER" id="PTHR23150:SF19">
    <property type="entry name" value="FORMYLGLYCINE-GENERATING ENZYME"/>
    <property type="match status" value="1"/>
</dbReference>
<proteinExistence type="predicted"/>
<dbReference type="EMBL" id="LT629772">
    <property type="protein sequence ID" value="SDT26599.1"/>
    <property type="molecule type" value="Genomic_DNA"/>
</dbReference>
<feature type="domain" description="Sulfatase-modifying factor enzyme-like" evidence="1">
    <location>
        <begin position="503"/>
        <end position="593"/>
    </location>
</feature>
<dbReference type="RefSeq" id="WP_091528314.1">
    <property type="nucleotide sequence ID" value="NZ_LT629772.1"/>
</dbReference>
<accession>A0A1H1YZ32</accession>
<dbReference type="Pfam" id="PF03781">
    <property type="entry name" value="FGE-sulfatase"/>
    <property type="match status" value="1"/>
</dbReference>
<dbReference type="InterPro" id="IPR042095">
    <property type="entry name" value="SUMF_sf"/>
</dbReference>
<dbReference type="GO" id="GO:0120147">
    <property type="term" value="F:formylglycine-generating oxidase activity"/>
    <property type="evidence" value="ECO:0007669"/>
    <property type="project" value="TreeGrafter"/>
</dbReference>
<evidence type="ECO:0000259" key="1">
    <source>
        <dbReference type="Pfam" id="PF03781"/>
    </source>
</evidence>